<dbReference type="InterPro" id="IPR043159">
    <property type="entry name" value="Lectin_gal-bd_sf"/>
</dbReference>
<dbReference type="InterPro" id="IPR048913">
    <property type="entry name" value="BetaGal_gal-bd"/>
</dbReference>
<protein>
    <recommendedName>
        <fullName evidence="3">SUEL-type lectin domain-containing protein</fullName>
    </recommendedName>
</protein>
<evidence type="ECO:0000259" key="3">
    <source>
        <dbReference type="PROSITE" id="PS50228"/>
    </source>
</evidence>
<evidence type="ECO:0000256" key="1">
    <source>
        <dbReference type="ARBA" id="ARBA00022801"/>
    </source>
</evidence>
<dbReference type="Gene3D" id="2.60.120.260">
    <property type="entry name" value="Galactose-binding domain-like"/>
    <property type="match status" value="1"/>
</dbReference>
<feature type="domain" description="SUEL-type lectin" evidence="3">
    <location>
        <begin position="353"/>
        <end position="428"/>
    </location>
</feature>
<dbReference type="PROSITE" id="PS50228">
    <property type="entry name" value="SUEL_LECTIN"/>
    <property type="match status" value="1"/>
</dbReference>
<dbReference type="SUPFAM" id="SSF49785">
    <property type="entry name" value="Galactose-binding domain-like"/>
    <property type="match status" value="1"/>
</dbReference>
<name>A0A6N2MVA6_SALVM</name>
<dbReference type="EMBL" id="CAADRP010001980">
    <property type="protein sequence ID" value="VFU58287.1"/>
    <property type="molecule type" value="Genomic_DNA"/>
</dbReference>
<organism evidence="4">
    <name type="scientific">Salix viminalis</name>
    <name type="common">Common osier</name>
    <name type="synonym">Basket willow</name>
    <dbReference type="NCBI Taxonomy" id="40686"/>
    <lineage>
        <taxon>Eukaryota</taxon>
        <taxon>Viridiplantae</taxon>
        <taxon>Streptophyta</taxon>
        <taxon>Embryophyta</taxon>
        <taxon>Tracheophyta</taxon>
        <taxon>Spermatophyta</taxon>
        <taxon>Magnoliopsida</taxon>
        <taxon>eudicotyledons</taxon>
        <taxon>Gunneridae</taxon>
        <taxon>Pentapetalae</taxon>
        <taxon>rosids</taxon>
        <taxon>fabids</taxon>
        <taxon>Malpighiales</taxon>
        <taxon>Salicaceae</taxon>
        <taxon>Saliceae</taxon>
        <taxon>Salix</taxon>
    </lineage>
</organism>
<dbReference type="GO" id="GO:0004565">
    <property type="term" value="F:beta-galactosidase activity"/>
    <property type="evidence" value="ECO:0007669"/>
    <property type="project" value="UniProtKB-ARBA"/>
</dbReference>
<dbReference type="Pfam" id="PF21467">
    <property type="entry name" value="BetaGal_gal-bd"/>
    <property type="match status" value="1"/>
</dbReference>
<evidence type="ECO:0000313" key="4">
    <source>
        <dbReference type="EMBL" id="VFU58287.1"/>
    </source>
</evidence>
<dbReference type="Gene3D" id="2.60.120.740">
    <property type="match status" value="1"/>
</dbReference>
<reference evidence="4" key="1">
    <citation type="submission" date="2019-03" db="EMBL/GenBank/DDBJ databases">
        <authorList>
            <person name="Mank J."/>
            <person name="Almeida P."/>
        </authorList>
    </citation>
    <scope>NUCLEOTIDE SEQUENCE</scope>
    <source>
        <strain evidence="4">78183</strain>
    </source>
</reference>
<dbReference type="InterPro" id="IPR001944">
    <property type="entry name" value="Glycoside_Hdrlase_35"/>
</dbReference>
<dbReference type="Pfam" id="PF02140">
    <property type="entry name" value="SUEL_Lectin"/>
    <property type="match status" value="1"/>
</dbReference>
<dbReference type="InterPro" id="IPR000922">
    <property type="entry name" value="Lectin_gal-bd_dom"/>
</dbReference>
<dbReference type="GO" id="GO:0005975">
    <property type="term" value="P:carbohydrate metabolic process"/>
    <property type="evidence" value="ECO:0007669"/>
    <property type="project" value="InterPro"/>
</dbReference>
<keyword evidence="2" id="KW-0326">Glycosidase</keyword>
<dbReference type="PANTHER" id="PTHR23421">
    <property type="entry name" value="BETA-GALACTOSIDASE RELATED"/>
    <property type="match status" value="1"/>
</dbReference>
<dbReference type="AlphaFoldDB" id="A0A6N2MVA6"/>
<keyword evidence="1" id="KW-0378">Hydrolase</keyword>
<gene>
    <name evidence="4" type="ORF">SVIM_LOCUS425015</name>
</gene>
<dbReference type="CDD" id="cd22842">
    <property type="entry name" value="Gal_Rha_Lectin_BGal"/>
    <property type="match status" value="1"/>
</dbReference>
<sequence>MDDVNVALQQDGNYSLLVSILQDCNQEIYNTAKVKPKHFSDDVFVFPFSEFNVQTSGHQSQLKAALLGRGGFKATQLLEQKAQQNDQSDYLWYMTRVVNNGTSMKNVTLRVKYSGQFLQRNDRSLLCLSPGETLFPCSVLLLDFRYCTYSSRSLSSSASISITIFKFNEGILTKFKSLSYFSSQNYGNEGIAGGPVELIDSGITTDLSSNEWSYKVGLIGEGRRFYNPHSGHAKWVSGNLPVGSAMTWYKAPSGTEPVVVDLQGMGKGHAWVNGNSLGRFWPTLTADPNGCDGKCDYRGQYKENKCLSNCGNPTQRWYCKFYPMIRYHVQDRSSKWPKHVDFFTATETICGNAYEGTTLELSCNGGRRTISDIQFASFGDPQGSTCGSFQRGSVEASSSLSAVEKACLGKESCSINVSKTTLWNVYGDQLGR</sequence>
<dbReference type="InterPro" id="IPR008979">
    <property type="entry name" value="Galactose-bd-like_sf"/>
</dbReference>
<accession>A0A6N2MVA6</accession>
<evidence type="ECO:0000256" key="2">
    <source>
        <dbReference type="ARBA" id="ARBA00023295"/>
    </source>
</evidence>
<dbReference type="GO" id="GO:0030246">
    <property type="term" value="F:carbohydrate binding"/>
    <property type="evidence" value="ECO:0007669"/>
    <property type="project" value="InterPro"/>
</dbReference>
<proteinExistence type="predicted"/>